<evidence type="ECO:0000313" key="3">
    <source>
        <dbReference type="Proteomes" id="UP000004810"/>
    </source>
</evidence>
<feature type="compositionally biased region" description="Low complexity" evidence="1">
    <location>
        <begin position="1"/>
        <end position="10"/>
    </location>
</feature>
<comment type="caution">
    <text evidence="2">The sequence shown here is derived from an EMBL/GenBank/DDBJ whole genome shotgun (WGS) entry which is preliminary data.</text>
</comment>
<evidence type="ECO:0000256" key="1">
    <source>
        <dbReference type="SAM" id="MobiDB-lite"/>
    </source>
</evidence>
<gene>
    <name evidence="2" type="ORF">WUBG_17314</name>
</gene>
<dbReference type="AlphaFoldDB" id="J9ACQ3"/>
<proteinExistence type="predicted"/>
<dbReference type="Proteomes" id="UP000004810">
    <property type="component" value="Unassembled WGS sequence"/>
</dbReference>
<dbReference type="EMBL" id="ADBV01017714">
    <property type="protein sequence ID" value="EJW71780.1"/>
    <property type="molecule type" value="Genomic_DNA"/>
</dbReference>
<feature type="region of interest" description="Disordered" evidence="1">
    <location>
        <begin position="1"/>
        <end position="42"/>
    </location>
</feature>
<reference evidence="3" key="1">
    <citation type="submission" date="2012-08" db="EMBL/GenBank/DDBJ databases">
        <title>The Genome Sequence of Wuchereria bancrofti.</title>
        <authorList>
            <person name="Nutman T.B."/>
            <person name="Fink D.L."/>
            <person name="Russ C."/>
            <person name="Young S."/>
            <person name="Zeng Q."/>
            <person name="Koehrsen M."/>
            <person name="Alvarado L."/>
            <person name="Berlin A."/>
            <person name="Chapman S.B."/>
            <person name="Chen Z."/>
            <person name="Freedman E."/>
            <person name="Gellesch M."/>
            <person name="Goldberg J."/>
            <person name="Griggs A."/>
            <person name="Gujja S."/>
            <person name="Heilman E.R."/>
            <person name="Heiman D."/>
            <person name="Hepburn T."/>
            <person name="Howarth C."/>
            <person name="Jen D."/>
            <person name="Larson L."/>
            <person name="Lewis B."/>
            <person name="Mehta T."/>
            <person name="Park D."/>
            <person name="Pearson M."/>
            <person name="Roberts A."/>
            <person name="Saif S."/>
            <person name="Shea T."/>
            <person name="Shenoy N."/>
            <person name="Sisk P."/>
            <person name="Stolte C."/>
            <person name="Sykes S."/>
            <person name="Walk T."/>
            <person name="White J."/>
            <person name="Yandava C."/>
            <person name="Haas B."/>
            <person name="Henn M.R."/>
            <person name="Nusbaum C."/>
            <person name="Birren B."/>
        </authorList>
    </citation>
    <scope>NUCLEOTIDE SEQUENCE [LARGE SCALE GENOMIC DNA]</scope>
    <source>
        <strain evidence="3">NA</strain>
    </source>
</reference>
<name>J9ACQ3_WUCBA</name>
<sequence length="96" mass="10700">MIVRSRSSSEMSEKSVLETTVSKSASGSNSAQDSFSNAEPPTKLKKKVDSKKKLVLFCSHIFINDRVDSVLFLCIYRWQYFVILCGTYGGGSLIRP</sequence>
<organism evidence="2 3">
    <name type="scientific">Wuchereria bancrofti</name>
    <dbReference type="NCBI Taxonomy" id="6293"/>
    <lineage>
        <taxon>Eukaryota</taxon>
        <taxon>Metazoa</taxon>
        <taxon>Ecdysozoa</taxon>
        <taxon>Nematoda</taxon>
        <taxon>Chromadorea</taxon>
        <taxon>Rhabditida</taxon>
        <taxon>Spirurina</taxon>
        <taxon>Spiruromorpha</taxon>
        <taxon>Filarioidea</taxon>
        <taxon>Onchocercidae</taxon>
        <taxon>Wuchereria</taxon>
    </lineage>
</organism>
<protein>
    <submittedName>
        <fullName evidence="2">Uncharacterized protein</fullName>
    </submittedName>
</protein>
<evidence type="ECO:0000313" key="2">
    <source>
        <dbReference type="EMBL" id="EJW71780.1"/>
    </source>
</evidence>
<accession>J9ACQ3</accession>
<feature type="compositionally biased region" description="Polar residues" evidence="1">
    <location>
        <begin position="17"/>
        <end position="39"/>
    </location>
</feature>